<sequence>MYFIFFNPETREAIVDDVLSNELVQGKKPSISMPGINVPLMDYQNEKFEEVFVVCFLDENMMLPTFAFLNKDNAIAHMGKSDTTVWNASYSKNKAETSMPQSNQTIIHAKIKFAKS</sequence>
<evidence type="ECO:0000313" key="1">
    <source>
        <dbReference type="EMBL" id="GBH33401.1"/>
    </source>
</evidence>
<accession>A0A2S2KPE9</accession>
<evidence type="ECO:0000313" key="2">
    <source>
        <dbReference type="Proteomes" id="UP000245829"/>
    </source>
</evidence>
<dbReference type="AlphaFoldDB" id="A0A2S2KPE9"/>
<dbReference type="Proteomes" id="UP000245829">
    <property type="component" value="Unassembled WGS sequence"/>
</dbReference>
<organism evidence="1 2">
    <name type="scientific">Nitrosopumilus zosterae</name>
    <dbReference type="NCBI Taxonomy" id="718286"/>
    <lineage>
        <taxon>Archaea</taxon>
        <taxon>Nitrososphaerota</taxon>
        <taxon>Nitrososphaeria</taxon>
        <taxon>Nitrosopumilales</taxon>
        <taxon>Nitrosopumilaceae</taxon>
        <taxon>Nitrosopumilus</taxon>
    </lineage>
</organism>
<comment type="caution">
    <text evidence="1">The sequence shown here is derived from an EMBL/GenBank/DDBJ whole genome shotgun (WGS) entry which is preliminary data.</text>
</comment>
<proteinExistence type="predicted"/>
<dbReference type="GeneID" id="76209523"/>
<gene>
    <name evidence="1" type="ORF">NZNM25_01920</name>
</gene>
<dbReference type="EMBL" id="BGKI01000001">
    <property type="protein sequence ID" value="GBH33401.1"/>
    <property type="molecule type" value="Genomic_DNA"/>
</dbReference>
<dbReference type="RefSeq" id="WP_146195962.1">
    <property type="nucleotide sequence ID" value="NZ_AP026695.1"/>
</dbReference>
<name>A0A2S2KPE9_9ARCH</name>
<keyword evidence="2" id="KW-1185">Reference proteome</keyword>
<reference evidence="1 2" key="1">
    <citation type="submission" date="2018-05" db="EMBL/GenBank/DDBJ databases">
        <title>genome sequencing of Nitrosopumilus sp. NM25.</title>
        <authorList>
            <person name="Mori K."/>
            <person name="Nakagawa T."/>
        </authorList>
    </citation>
    <scope>NUCLEOTIDE SEQUENCE [LARGE SCALE GENOMIC DNA]</scope>
    <source>
        <strain evidence="1 2">NM25</strain>
    </source>
</reference>
<protein>
    <submittedName>
        <fullName evidence="1">Uncharacterized protein</fullName>
    </submittedName>
</protein>